<keyword evidence="4" id="KW-1003">Cell membrane</keyword>
<feature type="coiled-coil region" evidence="20">
    <location>
        <begin position="221"/>
        <end position="251"/>
    </location>
</feature>
<dbReference type="InterPro" id="IPR001789">
    <property type="entry name" value="Sig_transdc_resp-reg_receiver"/>
</dbReference>
<evidence type="ECO:0000256" key="7">
    <source>
        <dbReference type="ARBA" id="ARBA00022692"/>
    </source>
</evidence>
<dbReference type="Pfam" id="PF00512">
    <property type="entry name" value="HisKA"/>
    <property type="match status" value="1"/>
</dbReference>
<dbReference type="Gene3D" id="3.40.50.2300">
    <property type="match status" value="2"/>
</dbReference>
<evidence type="ECO:0000256" key="2">
    <source>
        <dbReference type="ARBA" id="ARBA00004651"/>
    </source>
</evidence>
<feature type="transmembrane region" description="Helical" evidence="21">
    <location>
        <begin position="20"/>
        <end position="44"/>
    </location>
</feature>
<evidence type="ECO:0000313" key="26">
    <source>
        <dbReference type="Proteomes" id="UP000001625"/>
    </source>
</evidence>
<dbReference type="Gene3D" id="1.20.120.160">
    <property type="entry name" value="HPT domain"/>
    <property type="match status" value="1"/>
</dbReference>
<dbReference type="eggNOG" id="COG2205">
    <property type="taxonomic scope" value="Bacteria"/>
</dbReference>
<dbReference type="SUPFAM" id="SSF47384">
    <property type="entry name" value="Homodimeric domain of signal transducing histidine kinase"/>
    <property type="match status" value="1"/>
</dbReference>
<evidence type="ECO:0000259" key="22">
    <source>
        <dbReference type="PROSITE" id="PS50109"/>
    </source>
</evidence>
<dbReference type="EMBL" id="CP001965">
    <property type="protein sequence ID" value="ADE11398.1"/>
    <property type="molecule type" value="Genomic_DNA"/>
</dbReference>
<keyword evidence="11 21" id="KW-1133">Transmembrane helix</keyword>
<comment type="function">
    <text evidence="14">Member of the two-component regulatory system BvgS/BvgA. Phosphorylates BvgA via a four-step phosphorelay in response to environmental signals.</text>
</comment>
<dbReference type="Proteomes" id="UP000001625">
    <property type="component" value="Chromosome"/>
</dbReference>
<dbReference type="InterPro" id="IPR003594">
    <property type="entry name" value="HATPase_dom"/>
</dbReference>
<dbReference type="PROSITE" id="PS50110">
    <property type="entry name" value="RESPONSE_REGULATORY"/>
    <property type="match status" value="2"/>
</dbReference>
<dbReference type="Pfam" id="PF02518">
    <property type="entry name" value="HATPase_c"/>
    <property type="match status" value="1"/>
</dbReference>
<dbReference type="KEGG" id="slt:Slit_1160"/>
<dbReference type="eggNOG" id="COG2198">
    <property type="taxonomic scope" value="Bacteria"/>
</dbReference>
<dbReference type="RefSeq" id="WP_013029296.1">
    <property type="nucleotide sequence ID" value="NC_013959.1"/>
</dbReference>
<dbReference type="PRINTS" id="PR00344">
    <property type="entry name" value="BCTRLSENSOR"/>
</dbReference>
<evidence type="ECO:0000256" key="1">
    <source>
        <dbReference type="ARBA" id="ARBA00000085"/>
    </source>
</evidence>
<feature type="domain" description="Histidine kinase" evidence="22">
    <location>
        <begin position="261"/>
        <end position="482"/>
    </location>
</feature>
<feature type="modified residue" description="4-aspartylphosphate" evidence="19">
    <location>
        <position position="701"/>
    </location>
</feature>
<evidence type="ECO:0000256" key="6">
    <source>
        <dbReference type="ARBA" id="ARBA00022679"/>
    </source>
</evidence>
<dbReference type="CDD" id="cd17546">
    <property type="entry name" value="REC_hyHK_CKI1_RcsC-like"/>
    <property type="match status" value="2"/>
</dbReference>
<keyword evidence="9 25" id="KW-0418">Kinase</keyword>
<feature type="domain" description="Response regulatory" evidence="23">
    <location>
        <begin position="652"/>
        <end position="768"/>
    </location>
</feature>
<proteinExistence type="predicted"/>
<evidence type="ECO:0000256" key="18">
    <source>
        <dbReference type="PROSITE-ProRule" id="PRU00110"/>
    </source>
</evidence>
<dbReference type="PANTHER" id="PTHR45339:SF1">
    <property type="entry name" value="HYBRID SIGNAL TRANSDUCTION HISTIDINE KINASE J"/>
    <property type="match status" value="1"/>
</dbReference>
<sequence>MKLSKFSNYPLKLKLLLVPAVATFSFVAYLIYSSLVLSGGNALLKEIRDAQFPTLYAAGENLKSFDGVVESLNAAAATGEVDYLEGAKAKSSEILNRYDSMERMDPTHTNEIEKLKSDFNTFYILAFNVAQRMMAKKNPPSQQEINELRELRNAYSLSAVSYRDAAEKEFQETIHKAIRRSDRAQGSGAIIGSVMLFVIAILTLLVNRGIVVLERVVENRNKMLLLVNSELEQEIQKLKSAEEARSHAEAASHIKDEFLANMSHELRTPMNAVIGLSHLCLQTELSDKQQDYLQKIHSSAKSLLGILNDILDVSKIEAGKMELDRIAFELDEVLGNLSTILWAKSHEKNLELLLETAPDVPSVLVGDPLRLGQVLINLAGNAVKFTAKGEVVVSIDLEKEEGDQVVLRFAVKDTGIGMSQSEIDKLFRPFTQADTSITRKFGGTGLGLTISKRLIEMMGGKIWVESTPGSGSKFIFTANFLKAKGRENAPRTEFAGFDGMRVLAVDDSENSLSILKNYLESFSFDVSVASNGRSALSTVRKANKDGKPFSLAILDWKMPEMDGLELARELHAMTEAENKPKILLIAGYGQNGTPALRNNKVVDGVLEKPFNQNKLFDAISRISGPDQSATGKFRITGAQFNPLLVSQVRGAHLLLVEDNEINQQVAQELLEGFGIKVAVAENGEEAIARLNEEQFDGVLMDMQMPVMDGISATREIRKNPKFATLPIIALTANVYVSEQNAFLAAGMNDHIGKPLDPDRLVATLAKWLRPARKAETVQPPPVAAISAPEALPDLPGVKVATSVRRIGGNVALYYSLLDKFRVNQLSTADQIRAALAAGDAKTAERLAHTLKGIAGTLGAESLQQQAELLENNIKNGSLGDIESLLAQANQQIRNLIASIDLAIEARTS</sequence>
<accession>D5CR12</accession>
<dbReference type="eggNOG" id="COG0784">
    <property type="taxonomic scope" value="Bacteria"/>
</dbReference>
<keyword evidence="12" id="KW-0902">Two-component regulatory system</keyword>
<feature type="coiled-coil region" evidence="20">
    <location>
        <begin position="878"/>
        <end position="905"/>
    </location>
</feature>
<evidence type="ECO:0000256" key="8">
    <source>
        <dbReference type="ARBA" id="ARBA00022741"/>
    </source>
</evidence>
<dbReference type="GO" id="GO:0005524">
    <property type="term" value="F:ATP binding"/>
    <property type="evidence" value="ECO:0007669"/>
    <property type="project" value="UniProtKB-KW"/>
</dbReference>
<dbReference type="InterPro" id="IPR005467">
    <property type="entry name" value="His_kinase_dom"/>
</dbReference>
<dbReference type="SUPFAM" id="SSF47226">
    <property type="entry name" value="Histidine-containing phosphotransfer domain, HPT domain"/>
    <property type="match status" value="1"/>
</dbReference>
<dbReference type="FunFam" id="3.30.565.10:FF:000010">
    <property type="entry name" value="Sensor histidine kinase RcsC"/>
    <property type="match status" value="1"/>
</dbReference>
<dbReference type="EC" id="2.7.13.3" evidence="3"/>
<keyword evidence="8" id="KW-0547">Nucleotide-binding</keyword>
<gene>
    <name evidence="25" type="ordered locus">Slit_1160</name>
</gene>
<organism evidence="25 26">
    <name type="scientific">Sideroxydans lithotrophicus (strain ES-1)</name>
    <dbReference type="NCBI Taxonomy" id="580332"/>
    <lineage>
        <taxon>Bacteria</taxon>
        <taxon>Pseudomonadati</taxon>
        <taxon>Pseudomonadota</taxon>
        <taxon>Betaproteobacteria</taxon>
        <taxon>Nitrosomonadales</taxon>
        <taxon>Gallionellaceae</taxon>
        <taxon>Sideroxydans</taxon>
    </lineage>
</organism>
<evidence type="ECO:0000256" key="11">
    <source>
        <dbReference type="ARBA" id="ARBA00022989"/>
    </source>
</evidence>
<keyword evidence="5 19" id="KW-0597">Phosphoprotein</keyword>
<dbReference type="PROSITE" id="PS50109">
    <property type="entry name" value="HIS_KIN"/>
    <property type="match status" value="1"/>
</dbReference>
<evidence type="ECO:0000259" key="24">
    <source>
        <dbReference type="PROSITE" id="PS50894"/>
    </source>
</evidence>
<evidence type="ECO:0000313" key="25">
    <source>
        <dbReference type="EMBL" id="ADE11398.1"/>
    </source>
</evidence>
<dbReference type="Gene3D" id="3.30.565.10">
    <property type="entry name" value="Histidine kinase-like ATPase, C-terminal domain"/>
    <property type="match status" value="1"/>
</dbReference>
<dbReference type="SMART" id="SM00448">
    <property type="entry name" value="REC"/>
    <property type="match status" value="2"/>
</dbReference>
<evidence type="ECO:0000256" key="3">
    <source>
        <dbReference type="ARBA" id="ARBA00012438"/>
    </source>
</evidence>
<comment type="catalytic activity">
    <reaction evidence="1">
        <text>ATP + protein L-histidine = ADP + protein N-phospho-L-histidine.</text>
        <dbReference type="EC" id="2.7.13.3"/>
    </reaction>
</comment>
<dbReference type="SMART" id="SM00388">
    <property type="entry name" value="HisKA"/>
    <property type="match status" value="1"/>
</dbReference>
<feature type="domain" description="HPt" evidence="24">
    <location>
        <begin position="809"/>
        <end position="908"/>
    </location>
</feature>
<dbReference type="CDD" id="cd16922">
    <property type="entry name" value="HATPase_EvgS-ArcB-TorS-like"/>
    <property type="match status" value="1"/>
</dbReference>
<protein>
    <recommendedName>
        <fullName evidence="16">Sensory/regulatory protein RpfC</fullName>
        <ecNumber evidence="3">2.7.13.3</ecNumber>
    </recommendedName>
    <alternativeName>
        <fullName evidence="17">Virulence sensor protein BvgS</fullName>
    </alternativeName>
</protein>
<dbReference type="GO" id="GO:0005886">
    <property type="term" value="C:plasma membrane"/>
    <property type="evidence" value="ECO:0007669"/>
    <property type="project" value="UniProtKB-SubCell"/>
</dbReference>
<dbReference type="SUPFAM" id="SSF52172">
    <property type="entry name" value="CheY-like"/>
    <property type="match status" value="2"/>
</dbReference>
<keyword evidence="20" id="KW-0175">Coiled coil</keyword>
<evidence type="ECO:0000259" key="23">
    <source>
        <dbReference type="PROSITE" id="PS50110"/>
    </source>
</evidence>
<keyword evidence="7 21" id="KW-0812">Transmembrane</keyword>
<dbReference type="InterPro" id="IPR011006">
    <property type="entry name" value="CheY-like_superfamily"/>
</dbReference>
<keyword evidence="13 21" id="KW-0472">Membrane</keyword>
<dbReference type="Gene3D" id="1.10.287.130">
    <property type="match status" value="1"/>
</dbReference>
<dbReference type="InterPro" id="IPR004358">
    <property type="entry name" value="Sig_transdc_His_kin-like_C"/>
</dbReference>
<evidence type="ECO:0000256" key="5">
    <source>
        <dbReference type="ARBA" id="ARBA00022553"/>
    </source>
</evidence>
<dbReference type="PROSITE" id="PS50894">
    <property type="entry name" value="HPT"/>
    <property type="match status" value="1"/>
</dbReference>
<evidence type="ECO:0000256" key="20">
    <source>
        <dbReference type="SAM" id="Coils"/>
    </source>
</evidence>
<dbReference type="Pfam" id="PF00072">
    <property type="entry name" value="Response_reg"/>
    <property type="match status" value="2"/>
</dbReference>
<evidence type="ECO:0000256" key="4">
    <source>
        <dbReference type="ARBA" id="ARBA00022475"/>
    </source>
</evidence>
<evidence type="ECO:0000256" key="10">
    <source>
        <dbReference type="ARBA" id="ARBA00022840"/>
    </source>
</evidence>
<dbReference type="CDD" id="cd00082">
    <property type="entry name" value="HisKA"/>
    <property type="match status" value="1"/>
</dbReference>
<dbReference type="SMART" id="SM00387">
    <property type="entry name" value="HATPase_c"/>
    <property type="match status" value="1"/>
</dbReference>
<keyword evidence="6" id="KW-0808">Transferase</keyword>
<dbReference type="InterPro" id="IPR008207">
    <property type="entry name" value="Sig_transdc_His_kin_Hpt_dom"/>
</dbReference>
<feature type="modified residue" description="Phosphohistidine" evidence="18">
    <location>
        <position position="848"/>
    </location>
</feature>
<dbReference type="InterPro" id="IPR036890">
    <property type="entry name" value="HATPase_C_sf"/>
</dbReference>
<dbReference type="SUPFAM" id="SSF55874">
    <property type="entry name" value="ATPase domain of HSP90 chaperone/DNA topoisomerase II/histidine kinase"/>
    <property type="match status" value="1"/>
</dbReference>
<dbReference type="InterPro" id="IPR036641">
    <property type="entry name" value="HPT_dom_sf"/>
</dbReference>
<evidence type="ECO:0000256" key="15">
    <source>
        <dbReference type="ARBA" id="ARBA00064003"/>
    </source>
</evidence>
<feature type="modified residue" description="4-aspartylphosphate" evidence="19">
    <location>
        <position position="555"/>
    </location>
</feature>
<reference evidence="25 26" key="1">
    <citation type="submission" date="2010-03" db="EMBL/GenBank/DDBJ databases">
        <title>Complete sequence of Sideroxydans lithotrophicus ES-1.</title>
        <authorList>
            <consortium name="US DOE Joint Genome Institute"/>
            <person name="Lucas S."/>
            <person name="Copeland A."/>
            <person name="Lapidus A."/>
            <person name="Cheng J.-F."/>
            <person name="Bruce D."/>
            <person name="Goodwin L."/>
            <person name="Pitluck S."/>
            <person name="Munk A.C."/>
            <person name="Detter J.C."/>
            <person name="Han C."/>
            <person name="Tapia R."/>
            <person name="Larimer F."/>
            <person name="Land M."/>
            <person name="Hauser L."/>
            <person name="Kyrpides N."/>
            <person name="Ivanova N."/>
            <person name="Emerson D."/>
            <person name="Woyke T."/>
        </authorList>
    </citation>
    <scope>NUCLEOTIDE SEQUENCE [LARGE SCALE GENOMIC DNA]</scope>
    <source>
        <strain evidence="25 26">ES-1</strain>
    </source>
</reference>
<dbReference type="FunFam" id="1.10.287.130:FF:000002">
    <property type="entry name" value="Two-component osmosensing histidine kinase"/>
    <property type="match status" value="1"/>
</dbReference>
<evidence type="ECO:0000256" key="9">
    <source>
        <dbReference type="ARBA" id="ARBA00022777"/>
    </source>
</evidence>
<keyword evidence="10" id="KW-0067">ATP-binding</keyword>
<dbReference type="CDD" id="cd00088">
    <property type="entry name" value="HPT"/>
    <property type="match status" value="1"/>
</dbReference>
<evidence type="ECO:0000256" key="16">
    <source>
        <dbReference type="ARBA" id="ARBA00068150"/>
    </source>
</evidence>
<dbReference type="InterPro" id="IPR036097">
    <property type="entry name" value="HisK_dim/P_sf"/>
</dbReference>
<dbReference type="InterPro" id="IPR003661">
    <property type="entry name" value="HisK_dim/P_dom"/>
</dbReference>
<evidence type="ECO:0000256" key="17">
    <source>
        <dbReference type="ARBA" id="ARBA00070152"/>
    </source>
</evidence>
<name>D5CR12_SIDLE</name>
<evidence type="ECO:0000256" key="21">
    <source>
        <dbReference type="SAM" id="Phobius"/>
    </source>
</evidence>
<feature type="domain" description="Response regulatory" evidence="23">
    <location>
        <begin position="501"/>
        <end position="623"/>
    </location>
</feature>
<dbReference type="GO" id="GO:0000155">
    <property type="term" value="F:phosphorelay sensor kinase activity"/>
    <property type="evidence" value="ECO:0007669"/>
    <property type="project" value="InterPro"/>
</dbReference>
<comment type="subunit">
    <text evidence="15">At low DSF concentrations, interacts with RpfF.</text>
</comment>
<dbReference type="AlphaFoldDB" id="D5CR12"/>
<dbReference type="Pfam" id="PF01627">
    <property type="entry name" value="Hpt"/>
    <property type="match status" value="1"/>
</dbReference>
<evidence type="ECO:0000256" key="13">
    <source>
        <dbReference type="ARBA" id="ARBA00023136"/>
    </source>
</evidence>
<keyword evidence="26" id="KW-1185">Reference proteome</keyword>
<dbReference type="PANTHER" id="PTHR45339">
    <property type="entry name" value="HYBRID SIGNAL TRANSDUCTION HISTIDINE KINASE J"/>
    <property type="match status" value="1"/>
</dbReference>
<dbReference type="HOGENOM" id="CLU_000445_104_15_4"/>
<comment type="subcellular location">
    <subcellularLocation>
        <location evidence="2">Cell membrane</location>
        <topology evidence="2">Multi-pass membrane protein</topology>
    </subcellularLocation>
</comment>
<evidence type="ECO:0000256" key="14">
    <source>
        <dbReference type="ARBA" id="ARBA00058004"/>
    </source>
</evidence>
<feature type="transmembrane region" description="Helical" evidence="21">
    <location>
        <begin position="186"/>
        <end position="206"/>
    </location>
</feature>
<evidence type="ECO:0000256" key="19">
    <source>
        <dbReference type="PROSITE-ProRule" id="PRU00169"/>
    </source>
</evidence>
<evidence type="ECO:0000256" key="12">
    <source>
        <dbReference type="ARBA" id="ARBA00023012"/>
    </source>
</evidence>
<dbReference type="STRING" id="580332.Slit_1160"/>
<dbReference type="SMART" id="SM00073">
    <property type="entry name" value="HPT"/>
    <property type="match status" value="1"/>
</dbReference>